<keyword evidence="9 18" id="KW-0999">Mitochondrion inner membrane</keyword>
<keyword evidence="14 18" id="KW-0830">Ubiquinone</keyword>
<sequence length="348" mass="41055">MTKLMYFNNHMNMKNSSMNMIFFSTLMFSTMITLNSSSWMMAWMGLEMNLLSFIPIMMNNSNNYKISSSTMTYFIVQTSSSSILLMTMMIMNLKSNMENLIMMKNILQITLIMKLGAAPLHWWLPKIINNLSWMNCFILLTWQKIAPLFLLISLNNSPILYLSMMMSSFIGAILGMNQNSLKMIMMYSSINHLSWMMMAMNLNLILMKFYFLIYSMISMMICITMNNFNLNFMNQLFNNFNNNIYTKMMTMFMFFSMAGIPPFIGFLPKIIILMLMTKNFLKFEIIFFIIMTLITLSYYLNPLISALTLMNSNNKWTNKINYFNNKMFFIIIMCSLIMMLLIMPMFNY</sequence>
<keyword evidence="13 18" id="KW-0520">NAD</keyword>
<organism evidence="20">
    <name type="scientific">Heptamelus sp</name>
    <dbReference type="NCBI Taxonomy" id="2821555"/>
    <lineage>
        <taxon>Eukaryota</taxon>
        <taxon>Metazoa</taxon>
        <taxon>Ecdysozoa</taxon>
        <taxon>Arthropoda</taxon>
        <taxon>Hexapoda</taxon>
        <taxon>Insecta</taxon>
        <taxon>Pterygota</taxon>
        <taxon>Neoptera</taxon>
        <taxon>Endopterygota</taxon>
        <taxon>Hymenoptera</taxon>
        <taxon>Tenthredinoidea</taxon>
        <taxon>Tenthredinidae</taxon>
        <taxon>Selandriinae</taxon>
        <taxon>Heptamelus</taxon>
    </lineage>
</organism>
<feature type="transmembrane region" description="Helical" evidence="18">
    <location>
        <begin position="248"/>
        <end position="273"/>
    </location>
</feature>
<evidence type="ECO:0000256" key="16">
    <source>
        <dbReference type="ARBA" id="ARBA00023136"/>
    </source>
</evidence>
<feature type="transmembrane region" description="Helical" evidence="18">
    <location>
        <begin position="71"/>
        <end position="93"/>
    </location>
</feature>
<evidence type="ECO:0000256" key="1">
    <source>
        <dbReference type="ARBA" id="ARBA00003257"/>
    </source>
</evidence>
<dbReference type="PANTHER" id="PTHR46552:SF1">
    <property type="entry name" value="NADH-UBIQUINONE OXIDOREDUCTASE CHAIN 2"/>
    <property type="match status" value="1"/>
</dbReference>
<evidence type="ECO:0000256" key="5">
    <source>
        <dbReference type="ARBA" id="ARBA00021008"/>
    </source>
</evidence>
<dbReference type="GO" id="GO:0006120">
    <property type="term" value="P:mitochondrial electron transport, NADH to ubiquinone"/>
    <property type="evidence" value="ECO:0007669"/>
    <property type="project" value="InterPro"/>
</dbReference>
<feature type="transmembrane region" description="Helical" evidence="18">
    <location>
        <begin position="209"/>
        <end position="228"/>
    </location>
</feature>
<keyword evidence="16 18" id="KW-0472">Membrane</keyword>
<comment type="catalytic activity">
    <reaction evidence="17 18">
        <text>a ubiquinone + NADH + 5 H(+)(in) = a ubiquinol + NAD(+) + 4 H(+)(out)</text>
        <dbReference type="Rhea" id="RHEA:29091"/>
        <dbReference type="Rhea" id="RHEA-COMP:9565"/>
        <dbReference type="Rhea" id="RHEA-COMP:9566"/>
        <dbReference type="ChEBI" id="CHEBI:15378"/>
        <dbReference type="ChEBI" id="CHEBI:16389"/>
        <dbReference type="ChEBI" id="CHEBI:17976"/>
        <dbReference type="ChEBI" id="CHEBI:57540"/>
        <dbReference type="ChEBI" id="CHEBI:57945"/>
        <dbReference type="EC" id="7.1.1.2"/>
    </reaction>
</comment>
<evidence type="ECO:0000256" key="15">
    <source>
        <dbReference type="ARBA" id="ARBA00023128"/>
    </source>
</evidence>
<gene>
    <name evidence="20" type="primary">ND2</name>
</gene>
<evidence type="ECO:0000256" key="18">
    <source>
        <dbReference type="RuleBase" id="RU003403"/>
    </source>
</evidence>
<evidence type="ECO:0000256" key="8">
    <source>
        <dbReference type="ARBA" id="ARBA00022692"/>
    </source>
</evidence>
<dbReference type="PANTHER" id="PTHR46552">
    <property type="entry name" value="NADH-UBIQUINONE OXIDOREDUCTASE CHAIN 2"/>
    <property type="match status" value="1"/>
</dbReference>
<dbReference type="GO" id="GO:0005743">
    <property type="term" value="C:mitochondrial inner membrane"/>
    <property type="evidence" value="ECO:0007669"/>
    <property type="project" value="UniProtKB-SubCell"/>
</dbReference>
<keyword evidence="12 18" id="KW-1133">Transmembrane helix</keyword>
<feature type="transmembrane region" description="Helical" evidence="18">
    <location>
        <begin position="327"/>
        <end position="346"/>
    </location>
</feature>
<name>A0A8A6C3N1_9HYME</name>
<evidence type="ECO:0000259" key="19">
    <source>
        <dbReference type="Pfam" id="PF00361"/>
    </source>
</evidence>
<dbReference type="Pfam" id="PF00361">
    <property type="entry name" value="Proton_antipo_M"/>
    <property type="match status" value="1"/>
</dbReference>
<evidence type="ECO:0000256" key="10">
    <source>
        <dbReference type="ARBA" id="ARBA00022967"/>
    </source>
</evidence>
<dbReference type="InterPro" id="IPR001750">
    <property type="entry name" value="ND/Mrp_TM"/>
</dbReference>
<feature type="transmembrane region" description="Helical" evidence="18">
    <location>
        <begin position="105"/>
        <end position="124"/>
    </location>
</feature>
<keyword evidence="6" id="KW-0813">Transport</keyword>
<dbReference type="EC" id="7.1.1.2" evidence="4 18"/>
<keyword evidence="8 18" id="KW-0812">Transmembrane</keyword>
<dbReference type="AlphaFoldDB" id="A0A8A6C3N1"/>
<evidence type="ECO:0000256" key="2">
    <source>
        <dbReference type="ARBA" id="ARBA00004448"/>
    </source>
</evidence>
<geneLocation type="mitochondrion" evidence="20"/>
<keyword evidence="11 18" id="KW-0249">Electron transport</keyword>
<feature type="transmembrane region" description="Helical" evidence="18">
    <location>
        <begin position="159"/>
        <end position="178"/>
    </location>
</feature>
<feature type="domain" description="NADH:quinone oxidoreductase/Mrp antiporter transmembrane" evidence="19">
    <location>
        <begin position="36"/>
        <end position="295"/>
    </location>
</feature>
<comment type="function">
    <text evidence="1">Core subunit of the mitochondrial membrane respiratory chain NADH dehydrogenase (Complex I) that is believed to belong to the minimal assembly required for catalysis. Complex I functions in the transfer of electrons from NADH to the respiratory chain. The immediate electron acceptor for the enzyme is believed to be ubiquinone.</text>
</comment>
<feature type="transmembrane region" description="Helical" evidence="18">
    <location>
        <begin position="285"/>
        <end position="307"/>
    </location>
</feature>
<dbReference type="InterPro" id="IPR003917">
    <property type="entry name" value="NADH_UbQ_OxRdtase_chain2"/>
</dbReference>
<keyword evidence="15 18" id="KW-0496">Mitochondrion</keyword>
<dbReference type="InterPro" id="IPR050175">
    <property type="entry name" value="Complex_I_Subunit_2"/>
</dbReference>
<evidence type="ECO:0000256" key="13">
    <source>
        <dbReference type="ARBA" id="ARBA00023027"/>
    </source>
</evidence>
<dbReference type="GO" id="GO:0008137">
    <property type="term" value="F:NADH dehydrogenase (ubiquinone) activity"/>
    <property type="evidence" value="ECO:0007669"/>
    <property type="project" value="UniProtKB-EC"/>
</dbReference>
<reference evidence="20" key="1">
    <citation type="submission" date="2021-02" db="EMBL/GenBank/DDBJ databases">
        <title>The mitochondrial genome of Heptamelus brevicercus.</title>
        <authorList>
            <person name="Niu G."/>
        </authorList>
    </citation>
    <scope>NUCLEOTIDE SEQUENCE</scope>
</reference>
<evidence type="ECO:0000313" key="20">
    <source>
        <dbReference type="EMBL" id="QTH79160.1"/>
    </source>
</evidence>
<evidence type="ECO:0000256" key="12">
    <source>
        <dbReference type="ARBA" id="ARBA00022989"/>
    </source>
</evidence>
<evidence type="ECO:0000256" key="17">
    <source>
        <dbReference type="ARBA" id="ARBA00049551"/>
    </source>
</evidence>
<keyword evidence="10 18" id="KW-1278">Translocase</keyword>
<evidence type="ECO:0000256" key="14">
    <source>
        <dbReference type="ARBA" id="ARBA00023075"/>
    </source>
</evidence>
<accession>A0A8A6C3N1</accession>
<evidence type="ECO:0000256" key="6">
    <source>
        <dbReference type="ARBA" id="ARBA00022448"/>
    </source>
</evidence>
<protein>
    <recommendedName>
        <fullName evidence="5 18">NADH-ubiquinone oxidoreductase chain 2</fullName>
        <ecNumber evidence="4 18">7.1.1.2</ecNumber>
    </recommendedName>
</protein>
<evidence type="ECO:0000256" key="9">
    <source>
        <dbReference type="ARBA" id="ARBA00022792"/>
    </source>
</evidence>
<dbReference type="PRINTS" id="PR01436">
    <property type="entry name" value="NADHDHGNASE2"/>
</dbReference>
<evidence type="ECO:0000256" key="4">
    <source>
        <dbReference type="ARBA" id="ARBA00012944"/>
    </source>
</evidence>
<comment type="similarity">
    <text evidence="3 18">Belongs to the complex I subunit 2 family.</text>
</comment>
<keyword evidence="7 18" id="KW-0679">Respiratory chain</keyword>
<dbReference type="EMBL" id="MW632128">
    <property type="protein sequence ID" value="QTH79160.1"/>
    <property type="molecule type" value="Genomic_DNA"/>
</dbReference>
<feature type="transmembrane region" description="Helical" evidence="18">
    <location>
        <begin position="130"/>
        <end position="152"/>
    </location>
</feature>
<comment type="subcellular location">
    <subcellularLocation>
        <location evidence="2 18">Mitochondrion inner membrane</location>
        <topology evidence="2 18">Multi-pass membrane protein</topology>
    </subcellularLocation>
</comment>
<evidence type="ECO:0000256" key="11">
    <source>
        <dbReference type="ARBA" id="ARBA00022982"/>
    </source>
</evidence>
<evidence type="ECO:0000256" key="3">
    <source>
        <dbReference type="ARBA" id="ARBA00007012"/>
    </source>
</evidence>
<proteinExistence type="inferred from homology"/>
<evidence type="ECO:0000256" key="7">
    <source>
        <dbReference type="ARBA" id="ARBA00022660"/>
    </source>
</evidence>
<comment type="function">
    <text evidence="18">Core subunit of the mitochondrial membrane respiratory chain NADH dehydrogenase (Complex I) which catalyzes electron transfer from NADH through the respiratory chain, using ubiquinone as an electron acceptor. Essential for the catalytic activity and assembly of complex I.</text>
</comment>